<feature type="transmembrane region" description="Helical" evidence="1">
    <location>
        <begin position="120"/>
        <end position="147"/>
    </location>
</feature>
<keyword evidence="1" id="KW-1133">Transmembrane helix</keyword>
<reference evidence="3" key="1">
    <citation type="submission" date="2016-11" db="EMBL/GenBank/DDBJ databases">
        <title>Genome sequence of Candidatus Phytoplasma solani strain SA-1.</title>
        <authorList>
            <person name="Haryono M."/>
            <person name="Samarzija I."/>
            <person name="Seruga Music M."/>
            <person name="Hogenhout S."/>
            <person name="Kuo C.-H."/>
        </authorList>
    </citation>
    <scope>NUCLEOTIDE SEQUENCE [LARGE SCALE GENOMIC DNA]</scope>
    <source>
        <strain evidence="3">SA-1</strain>
    </source>
</reference>
<sequence length="324" mass="37558">MISLFKKILSLPALFVKNLINPSKRVKHLVKNHDKSDSGFIHKKIAKCLKTTKEQKVKSLQIATYKSVFWKFTSLFLVWLISIFLIFIYYRTDENRNNLMQTVIKMAGQQNFTQPIDTKFFLMVFFAVLSGIIGLLWFISFLCWTALLKVTNYFLAIGCGFILGSCYVVLDSPIFLIFLFVIPLSVTVLVLGLITYLHHIKKIFKINDQVKQKFVTLFTLVFFLGIFMQVFYFLVNVKFSCFSPILILIIVISLLLYILEFVLAAFMWAIALDQLDQYVEQKLPKKYESLLVALMLISFMGMFAAIFEMILFILRLIGIDGKKK</sequence>
<dbReference type="EMBL" id="MPBG01000005">
    <property type="protein sequence ID" value="RMI88661.1"/>
    <property type="molecule type" value="Genomic_DNA"/>
</dbReference>
<keyword evidence="1" id="KW-0812">Transmembrane</keyword>
<evidence type="ECO:0000313" key="3">
    <source>
        <dbReference type="Proteomes" id="UP000283896"/>
    </source>
</evidence>
<dbReference type="STRING" id="69896.S284_01800"/>
<feature type="transmembrane region" description="Helical" evidence="1">
    <location>
        <begin position="246"/>
        <end position="270"/>
    </location>
</feature>
<evidence type="ECO:0000256" key="1">
    <source>
        <dbReference type="SAM" id="Phobius"/>
    </source>
</evidence>
<comment type="caution">
    <text evidence="2">The sequence shown here is derived from an EMBL/GenBank/DDBJ whole genome shotgun (WGS) entry which is preliminary data.</text>
</comment>
<feature type="transmembrane region" description="Helical" evidence="1">
    <location>
        <begin position="290"/>
        <end position="314"/>
    </location>
</feature>
<protein>
    <submittedName>
        <fullName evidence="2">Uncharacterized protein</fullName>
    </submittedName>
</protein>
<feature type="transmembrane region" description="Helical" evidence="1">
    <location>
        <begin position="175"/>
        <end position="194"/>
    </location>
</feature>
<accession>A0A421NXA3</accession>
<dbReference type="AlphaFoldDB" id="A0A421NXA3"/>
<dbReference type="RefSeq" id="WP_122225489.1">
    <property type="nucleotide sequence ID" value="NZ_MPBG01000005.1"/>
</dbReference>
<name>A0A421NXA3_9MOLU</name>
<proteinExistence type="predicted"/>
<feature type="transmembrane region" description="Helical" evidence="1">
    <location>
        <begin position="68"/>
        <end position="90"/>
    </location>
</feature>
<feature type="transmembrane region" description="Helical" evidence="1">
    <location>
        <begin position="153"/>
        <end position="170"/>
    </location>
</feature>
<feature type="transmembrane region" description="Helical" evidence="1">
    <location>
        <begin position="214"/>
        <end position="234"/>
    </location>
</feature>
<keyword evidence="3" id="KW-1185">Reference proteome</keyword>
<keyword evidence="1" id="KW-0472">Membrane</keyword>
<dbReference type="Proteomes" id="UP000283896">
    <property type="component" value="Unassembled WGS sequence"/>
</dbReference>
<organism evidence="2 3">
    <name type="scientific">Candidatus Phytoplasma solani</name>
    <dbReference type="NCBI Taxonomy" id="69896"/>
    <lineage>
        <taxon>Bacteria</taxon>
        <taxon>Bacillati</taxon>
        <taxon>Mycoplasmatota</taxon>
        <taxon>Mollicutes</taxon>
        <taxon>Acholeplasmatales</taxon>
        <taxon>Acholeplasmataceae</taxon>
        <taxon>Candidatus Phytoplasma</taxon>
        <taxon>16SrXII (Stolbur group)</taxon>
    </lineage>
</organism>
<gene>
    <name evidence="2" type="ORF">PSSA1_v1c3900</name>
</gene>
<evidence type="ECO:0000313" key="2">
    <source>
        <dbReference type="EMBL" id="RMI88661.1"/>
    </source>
</evidence>